<dbReference type="PANTHER" id="PTHR38790:SF4">
    <property type="entry name" value="2EXR DOMAIN-CONTAINING PROTEIN"/>
    <property type="match status" value="1"/>
</dbReference>
<dbReference type="Pfam" id="PF24864">
    <property type="entry name" value="DUF7730"/>
    <property type="match status" value="1"/>
</dbReference>
<proteinExistence type="predicted"/>
<feature type="region of interest" description="Disordered" evidence="1">
    <location>
        <begin position="1"/>
        <end position="20"/>
    </location>
</feature>
<feature type="domain" description="DUF7730" evidence="2">
    <location>
        <begin position="50"/>
        <end position="203"/>
    </location>
</feature>
<feature type="compositionally biased region" description="Basic residues" evidence="1">
    <location>
        <begin position="1"/>
        <end position="10"/>
    </location>
</feature>
<evidence type="ECO:0000313" key="4">
    <source>
        <dbReference type="Proteomes" id="UP000011761"/>
    </source>
</evidence>
<dbReference type="OrthoDB" id="5413827at2759"/>
<dbReference type="RefSeq" id="XP_007680589.1">
    <property type="nucleotide sequence ID" value="XM_007682399.1"/>
</dbReference>
<gene>
    <name evidence="3" type="ORF">BAUCODRAFT_151541</name>
</gene>
<dbReference type="KEGG" id="bcom:BAUCODRAFT_151541"/>
<evidence type="ECO:0000313" key="3">
    <source>
        <dbReference type="EMBL" id="EMC92089.1"/>
    </source>
</evidence>
<sequence length="303" mass="34678">MTRMTRSRKRNSNEELVAPPTLAPKRVRRMNMLRAKTVSKDNEALYKQNAENSSLLRLPPDVRNRIWGFLLGGKTVHMYLPHSLWERSVRRPCHSICSSSTDDAAEARQIIRYNEGLGTSEGFKLYSDRHSDCSLDGELRNPLPVQILATCRQIHQEAALLPFHQNHFEFAVFADIAWFAKTLFPAQTHAIRSVVLSHAHSMYYTSTFDKLVKSKLRGLTQFTCFMPGFDRDLCGGGEEWRLRFVQKVEESLLQFQGCPIQFASVAVFEAPYKSQKTSRSTDGRVIVEWSSRMERALMSTNAD</sequence>
<name>M2MZJ6_BAUPA</name>
<accession>M2MZJ6</accession>
<dbReference type="EMBL" id="KB445562">
    <property type="protein sequence ID" value="EMC92089.1"/>
    <property type="molecule type" value="Genomic_DNA"/>
</dbReference>
<protein>
    <recommendedName>
        <fullName evidence="2">DUF7730 domain-containing protein</fullName>
    </recommendedName>
</protein>
<evidence type="ECO:0000256" key="1">
    <source>
        <dbReference type="SAM" id="MobiDB-lite"/>
    </source>
</evidence>
<dbReference type="HOGENOM" id="CLU_906103_0_0_1"/>
<organism evidence="3 4">
    <name type="scientific">Baudoinia panamericana (strain UAMH 10762)</name>
    <name type="common">Angels' share fungus</name>
    <name type="synonym">Baudoinia compniacensis (strain UAMH 10762)</name>
    <dbReference type="NCBI Taxonomy" id="717646"/>
    <lineage>
        <taxon>Eukaryota</taxon>
        <taxon>Fungi</taxon>
        <taxon>Dikarya</taxon>
        <taxon>Ascomycota</taxon>
        <taxon>Pezizomycotina</taxon>
        <taxon>Dothideomycetes</taxon>
        <taxon>Dothideomycetidae</taxon>
        <taxon>Mycosphaerellales</taxon>
        <taxon>Teratosphaeriaceae</taxon>
        <taxon>Baudoinia</taxon>
    </lineage>
</organism>
<reference evidence="3 4" key="1">
    <citation type="journal article" date="2012" name="PLoS Pathog.">
        <title>Diverse lifestyles and strategies of plant pathogenesis encoded in the genomes of eighteen Dothideomycetes fungi.</title>
        <authorList>
            <person name="Ohm R.A."/>
            <person name="Feau N."/>
            <person name="Henrissat B."/>
            <person name="Schoch C.L."/>
            <person name="Horwitz B.A."/>
            <person name="Barry K.W."/>
            <person name="Condon B.J."/>
            <person name="Copeland A.C."/>
            <person name="Dhillon B."/>
            <person name="Glaser F."/>
            <person name="Hesse C.N."/>
            <person name="Kosti I."/>
            <person name="LaButti K."/>
            <person name="Lindquist E.A."/>
            <person name="Lucas S."/>
            <person name="Salamov A.A."/>
            <person name="Bradshaw R.E."/>
            <person name="Ciuffetti L."/>
            <person name="Hamelin R.C."/>
            <person name="Kema G.H.J."/>
            <person name="Lawrence C."/>
            <person name="Scott J.A."/>
            <person name="Spatafora J.W."/>
            <person name="Turgeon B.G."/>
            <person name="de Wit P.J.G.M."/>
            <person name="Zhong S."/>
            <person name="Goodwin S.B."/>
            <person name="Grigoriev I.V."/>
        </authorList>
    </citation>
    <scope>NUCLEOTIDE SEQUENCE [LARGE SCALE GENOMIC DNA]</scope>
    <source>
        <strain evidence="3 4">UAMH 10762</strain>
    </source>
</reference>
<dbReference type="InterPro" id="IPR056632">
    <property type="entry name" value="DUF7730"/>
</dbReference>
<dbReference type="GeneID" id="19109145"/>
<keyword evidence="4" id="KW-1185">Reference proteome</keyword>
<dbReference type="AlphaFoldDB" id="M2MZJ6"/>
<dbReference type="PANTHER" id="PTHR38790">
    <property type="entry name" value="2EXR DOMAIN-CONTAINING PROTEIN-RELATED"/>
    <property type="match status" value="1"/>
</dbReference>
<dbReference type="Proteomes" id="UP000011761">
    <property type="component" value="Unassembled WGS sequence"/>
</dbReference>
<evidence type="ECO:0000259" key="2">
    <source>
        <dbReference type="Pfam" id="PF24864"/>
    </source>
</evidence>